<feature type="domain" description="DNA-directed RNA polymerase RpoA/D/Rpb3-type" evidence="10">
    <location>
        <begin position="12"/>
        <end position="260"/>
    </location>
</feature>
<dbReference type="GO" id="GO:0046983">
    <property type="term" value="F:protein dimerization activity"/>
    <property type="evidence" value="ECO:0007669"/>
    <property type="project" value="InterPro"/>
</dbReference>
<evidence type="ECO:0000256" key="8">
    <source>
        <dbReference type="ARBA" id="ARBA00025804"/>
    </source>
</evidence>
<dbReference type="Proteomes" id="UP000582213">
    <property type="component" value="Unassembled WGS sequence"/>
</dbReference>
<dbReference type="InterPro" id="IPR011262">
    <property type="entry name" value="DNA-dir_RNA_pol_insert"/>
</dbReference>
<dbReference type="EMBL" id="JACHFY010000004">
    <property type="protein sequence ID" value="MBB5253383.1"/>
    <property type="molecule type" value="Genomic_DNA"/>
</dbReference>
<keyword evidence="1 9" id="KW-0240">DNA-directed RNA polymerase</keyword>
<evidence type="ECO:0000259" key="10">
    <source>
        <dbReference type="SMART" id="SM00662"/>
    </source>
</evidence>
<dbReference type="GO" id="GO:0006351">
    <property type="term" value="P:DNA-templated transcription"/>
    <property type="evidence" value="ECO:0007669"/>
    <property type="project" value="UniProtKB-UniRule"/>
</dbReference>
<feature type="binding site" evidence="9">
    <location>
        <position position="210"/>
    </location>
    <ligand>
        <name>[3Fe-4S] cluster</name>
        <dbReference type="ChEBI" id="CHEBI:21137"/>
    </ligand>
</feature>
<evidence type="ECO:0000256" key="7">
    <source>
        <dbReference type="ARBA" id="ARBA00023291"/>
    </source>
</evidence>
<dbReference type="Proteomes" id="UP000427373">
    <property type="component" value="Chromosome"/>
</dbReference>
<evidence type="ECO:0000256" key="5">
    <source>
        <dbReference type="ARBA" id="ARBA00023014"/>
    </source>
</evidence>
<dbReference type="GO" id="GO:0003677">
    <property type="term" value="F:DNA binding"/>
    <property type="evidence" value="ECO:0007669"/>
    <property type="project" value="UniProtKB-UniRule"/>
</dbReference>
<dbReference type="GO" id="GO:0005737">
    <property type="term" value="C:cytoplasm"/>
    <property type="evidence" value="ECO:0007669"/>
    <property type="project" value="UniProtKB-SubCell"/>
</dbReference>
<evidence type="ECO:0000313" key="11">
    <source>
        <dbReference type="EMBL" id="MBB5253383.1"/>
    </source>
</evidence>
<evidence type="ECO:0000256" key="6">
    <source>
        <dbReference type="ARBA" id="ARBA00023163"/>
    </source>
</evidence>
<dbReference type="HAMAP" id="MF_00320">
    <property type="entry name" value="RNApol_arch_Rpo3"/>
    <property type="match status" value="1"/>
</dbReference>
<dbReference type="InterPro" id="IPR050518">
    <property type="entry name" value="Rpo3/RPB3_RNA_Pol_subunit"/>
</dbReference>
<dbReference type="PANTHER" id="PTHR11800:SF2">
    <property type="entry name" value="DNA-DIRECTED RNA POLYMERASE II SUBUNIT RPB3"/>
    <property type="match status" value="1"/>
</dbReference>
<dbReference type="InterPro" id="IPR001514">
    <property type="entry name" value="DNA-dir_RNA_pol_30-40kDasu_CS"/>
</dbReference>
<dbReference type="GO" id="GO:0000428">
    <property type="term" value="C:DNA-directed RNA polymerase complex"/>
    <property type="evidence" value="ECO:0007669"/>
    <property type="project" value="UniProtKB-KW"/>
</dbReference>
<dbReference type="RefSeq" id="WP_156015176.1">
    <property type="nucleotide sequence ID" value="NZ_CP045484.1"/>
</dbReference>
<evidence type="ECO:0000256" key="1">
    <source>
        <dbReference type="ARBA" id="ARBA00022478"/>
    </source>
</evidence>
<comment type="function">
    <text evidence="9">DNA-dependent RNA polymerase (RNAP) catalyzes the transcription of DNA into RNA using the four ribonucleoside triphosphates as substrates.</text>
</comment>
<comment type="similarity">
    <text evidence="8 9">Belongs to the archaeal Rpo3/eukaryotic RPB3 RNA polymerase subunit family.</text>
</comment>
<keyword evidence="9 12" id="KW-0808">Transferase</keyword>
<dbReference type="OrthoDB" id="84933at2157"/>
<dbReference type="GO" id="GO:0003899">
    <property type="term" value="F:DNA-directed RNA polymerase activity"/>
    <property type="evidence" value="ECO:0007669"/>
    <property type="project" value="UniProtKB-UniRule"/>
</dbReference>
<dbReference type="NCBIfam" id="NF001988">
    <property type="entry name" value="PRK00783.1"/>
    <property type="match status" value="1"/>
</dbReference>
<evidence type="ECO:0000256" key="9">
    <source>
        <dbReference type="HAMAP-Rule" id="MF_00320"/>
    </source>
</evidence>
<gene>
    <name evidence="9" type="primary">rpo3</name>
    <name evidence="9" type="synonym">rpoD</name>
    <name evidence="12" type="ORF">D1869_11340</name>
    <name evidence="11" type="ORF">HNQ62_001144</name>
</gene>
<dbReference type="InterPro" id="IPR011263">
    <property type="entry name" value="DNA-dir_RNA_pol_RpoA/D/Rpb3"/>
</dbReference>
<dbReference type="Pfam" id="PF01193">
    <property type="entry name" value="RNA_pol_L"/>
    <property type="match status" value="1"/>
</dbReference>
<keyword evidence="4 9" id="KW-0408">Iron</keyword>
<dbReference type="EC" id="2.7.7.6" evidence="9"/>
<evidence type="ECO:0000256" key="2">
    <source>
        <dbReference type="ARBA" id="ARBA00022695"/>
    </source>
</evidence>
<dbReference type="Gene3D" id="2.170.120.12">
    <property type="entry name" value="DNA-directed RNA polymerase, insert domain"/>
    <property type="match status" value="1"/>
</dbReference>
<reference evidence="12 13" key="1">
    <citation type="submission" date="2019-10" db="EMBL/GenBank/DDBJ databases">
        <title>Genome Sequences from Six Type Strain Members of the Archaeal Family Sulfolobaceae: Acidianus ambivalens, Acidianus infernus, Metallosphaera prunae, Stygiolobus azoricus, Sulfolobus metallicus, and Sulfurisphaera ohwakuensis.</title>
        <authorList>
            <person name="Counts J.A."/>
            <person name="Kelly R.M."/>
        </authorList>
    </citation>
    <scope>NUCLEOTIDE SEQUENCE [LARGE SCALE GENOMIC DNA]</scope>
    <source>
        <strain evidence="12 13">TA-1</strain>
    </source>
</reference>
<organism evidence="12 13">
    <name type="scientific">Sulfurisphaera ohwakuensis</name>
    <dbReference type="NCBI Taxonomy" id="69656"/>
    <lineage>
        <taxon>Archaea</taxon>
        <taxon>Thermoproteota</taxon>
        <taxon>Thermoprotei</taxon>
        <taxon>Sulfolobales</taxon>
        <taxon>Sulfolobaceae</taxon>
        <taxon>Sulfurisphaera</taxon>
    </lineage>
</organism>
<keyword evidence="9" id="KW-0963">Cytoplasm</keyword>
<keyword evidence="6 9" id="KW-0804">Transcription</keyword>
<evidence type="ECO:0000313" key="13">
    <source>
        <dbReference type="Proteomes" id="UP000427373"/>
    </source>
</evidence>
<keyword evidence="3 9" id="KW-0479">Metal-binding</keyword>
<evidence type="ECO:0000256" key="4">
    <source>
        <dbReference type="ARBA" id="ARBA00023004"/>
    </source>
</evidence>
<keyword evidence="2 9" id="KW-0548">Nucleotidyltransferase</keyword>
<comment type="subunit">
    <text evidence="9">Part of the RNA polymerase complex.</text>
</comment>
<dbReference type="PROSITE" id="PS00198">
    <property type="entry name" value="4FE4S_FER_1"/>
    <property type="match status" value="1"/>
</dbReference>
<dbReference type="InterPro" id="IPR022842">
    <property type="entry name" value="RNAP_Rpo3/Rpb3/RPAC1"/>
</dbReference>
<proteinExistence type="inferred from homology"/>
<evidence type="ECO:0000313" key="12">
    <source>
        <dbReference type="EMBL" id="QGR17704.1"/>
    </source>
</evidence>
<keyword evidence="13" id="KW-1185">Reference proteome</keyword>
<dbReference type="InterPro" id="IPR017900">
    <property type="entry name" value="4Fe4S_Fe_S_CS"/>
</dbReference>
<comment type="subcellular location">
    <subcellularLocation>
        <location evidence="9">Cytoplasm</location>
    </subcellularLocation>
</comment>
<dbReference type="GeneID" id="42801845"/>
<dbReference type="SMART" id="SM00662">
    <property type="entry name" value="RPOLD"/>
    <property type="match status" value="1"/>
</dbReference>
<dbReference type="EMBL" id="CP045484">
    <property type="protein sequence ID" value="QGR17704.1"/>
    <property type="molecule type" value="Genomic_DNA"/>
</dbReference>
<dbReference type="InterPro" id="IPR036603">
    <property type="entry name" value="RBP11-like"/>
</dbReference>
<dbReference type="InterPro" id="IPR036643">
    <property type="entry name" value="RNApol_insert_sf"/>
</dbReference>
<comment type="cofactor">
    <cofactor evidence="9">
        <name>[3Fe-4S] cluster</name>
        <dbReference type="ChEBI" id="CHEBI:21137"/>
    </cofactor>
    <text evidence="9">Binds 1 [3Fe-4S] cluster.</text>
</comment>
<keyword evidence="5 9" id="KW-0411">Iron-sulfur</keyword>
<dbReference type="Gene3D" id="3.30.70.20">
    <property type="match status" value="1"/>
</dbReference>
<dbReference type="CDD" id="cd07030">
    <property type="entry name" value="RNAP_D"/>
    <property type="match status" value="1"/>
</dbReference>
<dbReference type="PANTHER" id="PTHR11800">
    <property type="entry name" value="DNA-DIRECTED RNA POLYMERASE"/>
    <property type="match status" value="1"/>
</dbReference>
<protein>
    <recommendedName>
        <fullName evidence="9">DNA-directed RNA polymerase subunit Rpo3</fullName>
        <ecNumber evidence="9">2.7.7.6</ecNumber>
    </recommendedName>
    <alternativeName>
        <fullName evidence="9">DNA-directed RNA polymerase subunit D</fullName>
    </alternativeName>
</protein>
<accession>A0A650CIL0</accession>
<dbReference type="SUPFAM" id="SSF55257">
    <property type="entry name" value="RBP11-like subunits of RNA polymerase"/>
    <property type="match status" value="1"/>
</dbReference>
<name>A0A650CIL0_SULOH</name>
<dbReference type="GO" id="GO:0046872">
    <property type="term" value="F:metal ion binding"/>
    <property type="evidence" value="ECO:0007669"/>
    <property type="project" value="UniProtKB-KW"/>
</dbReference>
<dbReference type="SUPFAM" id="SSF56553">
    <property type="entry name" value="Insert subdomain of RNA polymerase alpha subunit"/>
    <property type="match status" value="1"/>
</dbReference>
<comment type="catalytic activity">
    <reaction evidence="9">
        <text>RNA(n) + a ribonucleoside 5'-triphosphate = RNA(n+1) + diphosphate</text>
        <dbReference type="Rhea" id="RHEA:21248"/>
        <dbReference type="Rhea" id="RHEA-COMP:14527"/>
        <dbReference type="Rhea" id="RHEA-COMP:17342"/>
        <dbReference type="ChEBI" id="CHEBI:33019"/>
        <dbReference type="ChEBI" id="CHEBI:61557"/>
        <dbReference type="ChEBI" id="CHEBI:140395"/>
        <dbReference type="EC" id="2.7.7.6"/>
    </reaction>
</comment>
<feature type="binding site" evidence="9">
    <location>
        <position position="207"/>
    </location>
    <ligand>
        <name>[3Fe-4S] cluster</name>
        <dbReference type="ChEBI" id="CHEBI:21137"/>
    </ligand>
</feature>
<dbReference type="AlphaFoldDB" id="A0A650CIL0"/>
<dbReference type="Gene3D" id="3.30.1360.10">
    <property type="entry name" value="RNA polymerase, RBP11-like subunit"/>
    <property type="match status" value="1"/>
</dbReference>
<dbReference type="PROSITE" id="PS00446">
    <property type="entry name" value="RNA_POL_D_30KD"/>
    <property type="match status" value="1"/>
</dbReference>
<dbReference type="GO" id="GO:0051538">
    <property type="term" value="F:3 iron, 4 sulfur cluster binding"/>
    <property type="evidence" value="ECO:0007669"/>
    <property type="project" value="UniProtKB-KW"/>
</dbReference>
<dbReference type="Pfam" id="PF01000">
    <property type="entry name" value="RNA_pol_A_bac"/>
    <property type="match status" value="1"/>
</dbReference>
<sequence length="264" mass="29694">MPISLLSKENNSLKLIVENYPLELVNSIRRASILYVPIMAVDEVYFIENNSPLYDEILAHRLAMIPFSSDEALDHYRPPEECAECKENCDGCYARVYLDVGANEGETVMVYSRDLKTDDPAIVPISGNIPIVLLGPKQKVTLEARLRLGYGKEHIKFSPVSIAVVRHYPHVEVKGNCEKAFEVCPEGVFGMENGKLFVKNEVACTLCEECIKYCENNIFISAIENKYILEIESVGSLKPERILIEAGKSLLRKLNQLKKLVEGL</sequence>
<reference evidence="11 14" key="2">
    <citation type="submission" date="2020-08" db="EMBL/GenBank/DDBJ databases">
        <title>Genomic Encyclopedia of Type Strains, Phase IV (KMG-IV): sequencing the most valuable type-strain genomes for metagenomic binning, comparative biology and taxonomic classification.</title>
        <authorList>
            <person name="Goeker M."/>
        </authorList>
    </citation>
    <scope>NUCLEOTIDE SEQUENCE [LARGE SCALE GENOMIC DNA]</scope>
    <source>
        <strain evidence="11 14">DSM 12421</strain>
    </source>
</reference>
<keyword evidence="7 9" id="KW-0003">3Fe-4S</keyword>
<evidence type="ECO:0000256" key="3">
    <source>
        <dbReference type="ARBA" id="ARBA00022723"/>
    </source>
</evidence>
<evidence type="ECO:0000313" key="14">
    <source>
        <dbReference type="Proteomes" id="UP000582213"/>
    </source>
</evidence>
<dbReference type="KEGG" id="soh:D1869_11340"/>
<feature type="binding site" evidence="9">
    <location>
        <position position="204"/>
    </location>
    <ligand>
        <name>[3Fe-4S] cluster</name>
        <dbReference type="ChEBI" id="CHEBI:21137"/>
    </ligand>
</feature>